<dbReference type="SUPFAM" id="SSF53756">
    <property type="entry name" value="UDP-Glycosyltransferase/glycogen phosphorylase"/>
    <property type="match status" value="1"/>
</dbReference>
<evidence type="ECO:0000259" key="3">
    <source>
        <dbReference type="Pfam" id="PF00534"/>
    </source>
</evidence>
<keyword evidence="1" id="KW-0328">Glycosyltransferase</keyword>
<gene>
    <name evidence="5" type="primary">mshA</name>
    <name evidence="5" type="ORF">GCM10011354_25020</name>
</gene>
<evidence type="ECO:0000259" key="4">
    <source>
        <dbReference type="Pfam" id="PF13579"/>
    </source>
</evidence>
<dbReference type="InterPro" id="IPR028098">
    <property type="entry name" value="Glyco_trans_4-like_N"/>
</dbReference>
<dbReference type="PANTHER" id="PTHR12526">
    <property type="entry name" value="GLYCOSYLTRANSFERASE"/>
    <property type="match status" value="1"/>
</dbReference>
<dbReference type="GO" id="GO:0016757">
    <property type="term" value="F:glycosyltransferase activity"/>
    <property type="evidence" value="ECO:0007669"/>
    <property type="project" value="UniProtKB-KW"/>
</dbReference>
<dbReference type="AlphaFoldDB" id="A0A8J3EV88"/>
<dbReference type="InterPro" id="IPR001296">
    <property type="entry name" value="Glyco_trans_1"/>
</dbReference>
<evidence type="ECO:0000313" key="6">
    <source>
        <dbReference type="Proteomes" id="UP000650511"/>
    </source>
</evidence>
<keyword evidence="6" id="KW-1185">Reference proteome</keyword>
<dbReference type="EMBL" id="BMHA01000009">
    <property type="protein sequence ID" value="GGI07624.1"/>
    <property type="molecule type" value="Genomic_DNA"/>
</dbReference>
<sequence length="429" mass="45766">MGERAVGLPRVPARGVPSPAVRRIAMLSVHTSPLDQPGTGDGGGLNVTVREQALRLARRGVEVEVFTRWADPQLPPTVSLADGVRVHHVEAGPRAPVDKHVVANHLCAFVLAAQRHPTAGTYDVLHAHYWLSGWVGRRLAERWSTPLVQTFHTLGVLKNATLAPGDRPEPALRLVAEERVANEADRVLALTCGEARLLHRTYGLSGARMTVVPAGVDLDRFRTAPDRVFPRFDGPDAPAPRLLFVGRLQPLKGPDVAVRTLAEVRRRHPRARLRIVGGASGAGQVSTGPDQLRALADRLGVADGLDLEPAVDQDTLAERYRAADVLLAPSRSETFGLVALEAQACGVPVVAADVPGLEAVVAGGGTLVPGHDPVDHARAVCAYLDDPARRRQTADAGRRTADAASWDRAVDRLLSVYGELAGARAELAV</sequence>
<evidence type="ECO:0000256" key="2">
    <source>
        <dbReference type="ARBA" id="ARBA00022679"/>
    </source>
</evidence>
<proteinExistence type="predicted"/>
<name>A0A8J3EV88_9ACTN</name>
<dbReference type="Gene3D" id="3.40.50.2000">
    <property type="entry name" value="Glycogen Phosphorylase B"/>
    <property type="match status" value="2"/>
</dbReference>
<keyword evidence="2" id="KW-0808">Transferase</keyword>
<evidence type="ECO:0000313" key="5">
    <source>
        <dbReference type="EMBL" id="GGI07624.1"/>
    </source>
</evidence>
<feature type="domain" description="Glycosyltransferase subfamily 4-like N-terminal" evidence="4">
    <location>
        <begin position="43"/>
        <end position="215"/>
    </location>
</feature>
<dbReference type="Pfam" id="PF13579">
    <property type="entry name" value="Glyco_trans_4_4"/>
    <property type="match status" value="1"/>
</dbReference>
<organism evidence="5 6">
    <name type="scientific">Egicoccus halophilus</name>
    <dbReference type="NCBI Taxonomy" id="1670830"/>
    <lineage>
        <taxon>Bacteria</taxon>
        <taxon>Bacillati</taxon>
        <taxon>Actinomycetota</taxon>
        <taxon>Nitriliruptoria</taxon>
        <taxon>Egicoccales</taxon>
        <taxon>Egicoccaceae</taxon>
        <taxon>Egicoccus</taxon>
    </lineage>
</organism>
<dbReference type="PANTHER" id="PTHR12526:SF510">
    <property type="entry name" value="D-INOSITOL 3-PHOSPHATE GLYCOSYLTRANSFERASE"/>
    <property type="match status" value="1"/>
</dbReference>
<reference evidence="5" key="1">
    <citation type="journal article" date="2014" name="Int. J. Syst. Evol. Microbiol.">
        <title>Complete genome sequence of Corynebacterium casei LMG S-19264T (=DSM 44701T), isolated from a smear-ripened cheese.</title>
        <authorList>
            <consortium name="US DOE Joint Genome Institute (JGI-PGF)"/>
            <person name="Walter F."/>
            <person name="Albersmeier A."/>
            <person name="Kalinowski J."/>
            <person name="Ruckert C."/>
        </authorList>
    </citation>
    <scope>NUCLEOTIDE SEQUENCE</scope>
    <source>
        <strain evidence="5">CGMCC 1.14988</strain>
    </source>
</reference>
<comment type="caution">
    <text evidence="5">The sequence shown here is derived from an EMBL/GenBank/DDBJ whole genome shotgun (WGS) entry which is preliminary data.</text>
</comment>
<dbReference type="Pfam" id="PF00534">
    <property type="entry name" value="Glycos_transf_1"/>
    <property type="match status" value="1"/>
</dbReference>
<feature type="domain" description="Glycosyl transferase family 1" evidence="3">
    <location>
        <begin position="239"/>
        <end position="399"/>
    </location>
</feature>
<dbReference type="Proteomes" id="UP000650511">
    <property type="component" value="Unassembled WGS sequence"/>
</dbReference>
<accession>A0A8J3EV88</accession>
<reference evidence="5" key="2">
    <citation type="submission" date="2020-09" db="EMBL/GenBank/DDBJ databases">
        <authorList>
            <person name="Sun Q."/>
            <person name="Zhou Y."/>
        </authorList>
    </citation>
    <scope>NUCLEOTIDE SEQUENCE</scope>
    <source>
        <strain evidence="5">CGMCC 1.14988</strain>
    </source>
</reference>
<evidence type="ECO:0000256" key="1">
    <source>
        <dbReference type="ARBA" id="ARBA00022676"/>
    </source>
</evidence>
<protein>
    <submittedName>
        <fullName evidence="5">D-inositol 3-phosphate glycosyltransferase</fullName>
    </submittedName>
</protein>